<keyword evidence="2" id="KW-1185">Reference proteome</keyword>
<gene>
    <name evidence="1" type="ORF">D8674_011283</name>
</gene>
<dbReference type="AlphaFoldDB" id="A0A5N5FYA2"/>
<reference evidence="1 2" key="3">
    <citation type="submission" date="2019-11" db="EMBL/GenBank/DDBJ databases">
        <title>A de novo genome assembly of a pear dwarfing rootstock.</title>
        <authorList>
            <person name="Wang F."/>
            <person name="Wang J."/>
            <person name="Li S."/>
            <person name="Zhang Y."/>
            <person name="Fang M."/>
            <person name="Ma L."/>
            <person name="Zhao Y."/>
            <person name="Jiang S."/>
        </authorList>
    </citation>
    <scope>NUCLEOTIDE SEQUENCE [LARGE SCALE GENOMIC DNA]</scope>
    <source>
        <strain evidence="1">S2</strain>
        <tissue evidence="1">Leaf</tissue>
    </source>
</reference>
<organism evidence="1 2">
    <name type="scientific">Pyrus ussuriensis x Pyrus communis</name>
    <dbReference type="NCBI Taxonomy" id="2448454"/>
    <lineage>
        <taxon>Eukaryota</taxon>
        <taxon>Viridiplantae</taxon>
        <taxon>Streptophyta</taxon>
        <taxon>Embryophyta</taxon>
        <taxon>Tracheophyta</taxon>
        <taxon>Spermatophyta</taxon>
        <taxon>Magnoliopsida</taxon>
        <taxon>eudicotyledons</taxon>
        <taxon>Gunneridae</taxon>
        <taxon>Pentapetalae</taxon>
        <taxon>rosids</taxon>
        <taxon>fabids</taxon>
        <taxon>Rosales</taxon>
        <taxon>Rosaceae</taxon>
        <taxon>Amygdaloideae</taxon>
        <taxon>Maleae</taxon>
        <taxon>Pyrus</taxon>
    </lineage>
</organism>
<comment type="caution">
    <text evidence="1">The sequence shown here is derived from an EMBL/GenBank/DDBJ whole genome shotgun (WGS) entry which is preliminary data.</text>
</comment>
<name>A0A5N5FYA2_9ROSA</name>
<proteinExistence type="predicted"/>
<dbReference type="EMBL" id="SMOL01000553">
    <property type="protein sequence ID" value="KAB2608115.1"/>
    <property type="molecule type" value="Genomic_DNA"/>
</dbReference>
<sequence>MEFTTASLEPVLHHANLGKQVQRVTKSVSSLHVCQDRLQTQRTELEDGIESQLEGLDSTLKLNISRALESTPLNPYPRPLIYSPPLTSIPHLESVMKAPSSFFVVSISSISPEIGSSPTVSLGTRQTAPPNVIVSMFGSPASPFAYTIFPSHGPSLVPNSTNSTDALPHLGCNDLNKGVQSMGFSLTHSDANLQLMRIRSSLSLTLRKLDLRYLIP</sequence>
<dbReference type="Proteomes" id="UP000327157">
    <property type="component" value="Chromosome 14"/>
</dbReference>
<protein>
    <submittedName>
        <fullName evidence="1">Uncharacterized protein</fullName>
    </submittedName>
</protein>
<evidence type="ECO:0000313" key="2">
    <source>
        <dbReference type="Proteomes" id="UP000327157"/>
    </source>
</evidence>
<reference evidence="1 2" key="1">
    <citation type="submission" date="2019-09" db="EMBL/GenBank/DDBJ databases">
        <authorList>
            <person name="Ou C."/>
        </authorList>
    </citation>
    <scope>NUCLEOTIDE SEQUENCE [LARGE SCALE GENOMIC DNA]</scope>
    <source>
        <strain evidence="1">S2</strain>
        <tissue evidence="1">Leaf</tissue>
    </source>
</reference>
<reference evidence="2" key="2">
    <citation type="submission" date="2019-10" db="EMBL/GenBank/DDBJ databases">
        <title>A de novo genome assembly of a pear dwarfing rootstock.</title>
        <authorList>
            <person name="Wang F."/>
            <person name="Wang J."/>
            <person name="Li S."/>
            <person name="Zhang Y."/>
            <person name="Fang M."/>
            <person name="Ma L."/>
            <person name="Zhao Y."/>
            <person name="Jiang S."/>
        </authorList>
    </citation>
    <scope>NUCLEOTIDE SEQUENCE [LARGE SCALE GENOMIC DNA]</scope>
</reference>
<evidence type="ECO:0000313" key="1">
    <source>
        <dbReference type="EMBL" id="KAB2608115.1"/>
    </source>
</evidence>
<accession>A0A5N5FYA2</accession>